<gene>
    <name evidence="2" type="ORF">RRG08_029644</name>
</gene>
<keyword evidence="1" id="KW-1133">Transmembrane helix</keyword>
<accession>A0AAE0XPA5</accession>
<keyword evidence="1" id="KW-0812">Transmembrane</keyword>
<feature type="transmembrane region" description="Helical" evidence="1">
    <location>
        <begin position="61"/>
        <end position="78"/>
    </location>
</feature>
<evidence type="ECO:0000313" key="2">
    <source>
        <dbReference type="EMBL" id="KAK3701172.1"/>
    </source>
</evidence>
<evidence type="ECO:0000313" key="3">
    <source>
        <dbReference type="Proteomes" id="UP001283361"/>
    </source>
</evidence>
<organism evidence="2 3">
    <name type="scientific">Elysia crispata</name>
    <name type="common">lettuce slug</name>
    <dbReference type="NCBI Taxonomy" id="231223"/>
    <lineage>
        <taxon>Eukaryota</taxon>
        <taxon>Metazoa</taxon>
        <taxon>Spiralia</taxon>
        <taxon>Lophotrochozoa</taxon>
        <taxon>Mollusca</taxon>
        <taxon>Gastropoda</taxon>
        <taxon>Heterobranchia</taxon>
        <taxon>Euthyneura</taxon>
        <taxon>Panpulmonata</taxon>
        <taxon>Sacoglossa</taxon>
        <taxon>Placobranchoidea</taxon>
        <taxon>Plakobranchidae</taxon>
        <taxon>Elysia</taxon>
    </lineage>
</organism>
<dbReference type="AlphaFoldDB" id="A0AAE0XPA5"/>
<proteinExistence type="predicted"/>
<keyword evidence="3" id="KW-1185">Reference proteome</keyword>
<comment type="caution">
    <text evidence="2">The sequence shown here is derived from an EMBL/GenBank/DDBJ whole genome shotgun (WGS) entry which is preliminary data.</text>
</comment>
<evidence type="ECO:0000256" key="1">
    <source>
        <dbReference type="SAM" id="Phobius"/>
    </source>
</evidence>
<dbReference type="Proteomes" id="UP001283361">
    <property type="component" value="Unassembled WGS sequence"/>
</dbReference>
<protein>
    <submittedName>
        <fullName evidence="2">Uncharacterized protein</fullName>
    </submittedName>
</protein>
<name>A0AAE0XPA5_9GAST</name>
<sequence>MWMPRARREGNINSWVGLSTIGPDFVQLLSNSQYEIHQFVFTTANGFLHRVLQPSMIRPQVSLYLTSSFVTIVILSVGD</sequence>
<dbReference type="EMBL" id="JAWDGP010007897">
    <property type="protein sequence ID" value="KAK3701172.1"/>
    <property type="molecule type" value="Genomic_DNA"/>
</dbReference>
<reference evidence="2" key="1">
    <citation type="journal article" date="2023" name="G3 (Bethesda)">
        <title>A reference genome for the long-term kleptoplast-retaining sea slug Elysia crispata morphotype clarki.</title>
        <authorList>
            <person name="Eastman K.E."/>
            <person name="Pendleton A.L."/>
            <person name="Shaikh M.A."/>
            <person name="Suttiyut T."/>
            <person name="Ogas R."/>
            <person name="Tomko P."/>
            <person name="Gavelis G."/>
            <person name="Widhalm J.R."/>
            <person name="Wisecaver J.H."/>
        </authorList>
    </citation>
    <scope>NUCLEOTIDE SEQUENCE</scope>
    <source>
        <strain evidence="2">ECLA1</strain>
    </source>
</reference>
<keyword evidence="1" id="KW-0472">Membrane</keyword>